<dbReference type="AlphaFoldDB" id="A0A8R1XSL4"/>
<protein>
    <submittedName>
        <fullName evidence="2">Uncharacterized protein</fullName>
    </submittedName>
</protein>
<organism evidence="2 3">
    <name type="scientific">Onchocerca volvulus</name>
    <dbReference type="NCBI Taxonomy" id="6282"/>
    <lineage>
        <taxon>Eukaryota</taxon>
        <taxon>Metazoa</taxon>
        <taxon>Ecdysozoa</taxon>
        <taxon>Nematoda</taxon>
        <taxon>Chromadorea</taxon>
        <taxon>Rhabditida</taxon>
        <taxon>Spirurina</taxon>
        <taxon>Spiruromorpha</taxon>
        <taxon>Filarioidea</taxon>
        <taxon>Onchocercidae</taxon>
        <taxon>Onchocerca</taxon>
    </lineage>
</organism>
<dbReference type="Proteomes" id="UP000024404">
    <property type="component" value="Unassembled WGS sequence"/>
</dbReference>
<feature type="signal peptide" evidence="1">
    <location>
        <begin position="1"/>
        <end position="21"/>
    </location>
</feature>
<name>A0A8R1XSL4_ONCVO</name>
<accession>A0A8R1XSL4</accession>
<dbReference type="PANTHER" id="PTHR33864">
    <property type="entry name" value="NEUROPEPTIDE-LIKE PROTEIN-RELATED"/>
    <property type="match status" value="1"/>
</dbReference>
<dbReference type="EnsemblMetazoa" id="OVOC3301.1">
    <property type="protein sequence ID" value="OVOC3301.1"/>
    <property type="gene ID" value="WBGene00240110"/>
</dbReference>
<proteinExistence type="predicted"/>
<sequence>MMVHQMLSLILLLLELNGIRCAKSEFDGMEKMRDSNKDSRLHEKFQKDDGFWKGKRSLYSVEGNRMAIPLLNSDGAGFRRGKGALDYMEADGTGMGIRYLDDFGGNGFGLEKRALDSLEGAGFGMEKKALDSIEGEGFGFKKRALDALEGAGFGIQKRALDELEGAGFGLKKRALDSLEGEGFGFKKRALDALEGAGFGIQKRALDELEGAGFGLKKRVLHPVKNTRYGARINVNNIQNEAYDRLQNYLFQPSGFRPKRFRSNHYSINGRHSYPAKMIISTGNFSFISFFKFS</sequence>
<evidence type="ECO:0000313" key="3">
    <source>
        <dbReference type="Proteomes" id="UP000024404"/>
    </source>
</evidence>
<dbReference type="GO" id="GO:0005184">
    <property type="term" value="F:neuropeptide hormone activity"/>
    <property type="evidence" value="ECO:0007669"/>
    <property type="project" value="InterPro"/>
</dbReference>
<feature type="chain" id="PRO_5035771773" evidence="1">
    <location>
        <begin position="22"/>
        <end position="293"/>
    </location>
</feature>
<dbReference type="EMBL" id="CMVM020000083">
    <property type="status" value="NOT_ANNOTATED_CDS"/>
    <property type="molecule type" value="Genomic_DNA"/>
</dbReference>
<reference evidence="2" key="2">
    <citation type="submission" date="2022-06" db="UniProtKB">
        <authorList>
            <consortium name="EnsemblMetazoa"/>
        </authorList>
    </citation>
    <scope>IDENTIFICATION</scope>
</reference>
<keyword evidence="3" id="KW-1185">Reference proteome</keyword>
<keyword evidence="1" id="KW-0732">Signal</keyword>
<reference evidence="3" key="1">
    <citation type="submission" date="2013-10" db="EMBL/GenBank/DDBJ databases">
        <title>Genome sequencing of Onchocerca volvulus.</title>
        <authorList>
            <person name="Cotton J."/>
            <person name="Tsai J."/>
            <person name="Stanley E."/>
            <person name="Tracey A."/>
            <person name="Holroyd N."/>
            <person name="Lustigman S."/>
            <person name="Berriman M."/>
        </authorList>
    </citation>
    <scope>NUCLEOTIDE SEQUENCE</scope>
</reference>
<dbReference type="PANTHER" id="PTHR33864:SF1">
    <property type="entry name" value="NEUROPEPTIDE-LIKE PROTEIN"/>
    <property type="match status" value="1"/>
</dbReference>
<evidence type="ECO:0000256" key="1">
    <source>
        <dbReference type="SAM" id="SignalP"/>
    </source>
</evidence>
<dbReference type="InterPro" id="IPR040384">
    <property type="entry name" value="ORCKA/B"/>
</dbReference>
<evidence type="ECO:0000313" key="2">
    <source>
        <dbReference type="EnsemblMetazoa" id="OVOC3301.1"/>
    </source>
</evidence>